<proteinExistence type="predicted"/>
<dbReference type="InterPro" id="IPR006638">
    <property type="entry name" value="Elp3/MiaA/NifB-like_rSAM"/>
</dbReference>
<evidence type="ECO:0000256" key="3">
    <source>
        <dbReference type="ARBA" id="ARBA00022723"/>
    </source>
</evidence>
<keyword evidence="4 6" id="KW-0408">Iron</keyword>
<evidence type="ECO:0000256" key="4">
    <source>
        <dbReference type="ARBA" id="ARBA00023004"/>
    </source>
</evidence>
<dbReference type="InterPro" id="IPR058240">
    <property type="entry name" value="rSAM_sf"/>
</dbReference>
<comment type="cofactor">
    <cofactor evidence="6">
        <name>[4Fe-4S] cluster</name>
        <dbReference type="ChEBI" id="CHEBI:49883"/>
    </cofactor>
    <text evidence="6">Binds 1 [4Fe-4S] cluster. The cluster is coordinated with 3 cysteines and an exchangeable S-adenosyl-L-methionine.</text>
</comment>
<dbReference type="GO" id="GO:0051539">
    <property type="term" value="F:4 iron, 4 sulfur cluster binding"/>
    <property type="evidence" value="ECO:0007669"/>
    <property type="project" value="UniProtKB-KW"/>
</dbReference>
<dbReference type="InterPro" id="IPR027596">
    <property type="entry name" value="AmmeMemoSam_rS"/>
</dbReference>
<dbReference type="SFLD" id="SFLDG01101">
    <property type="entry name" value="Uncharacterised_Radical_SAM_Su"/>
    <property type="match status" value="1"/>
</dbReference>
<dbReference type="Proteomes" id="UP000176260">
    <property type="component" value="Unassembled WGS sequence"/>
</dbReference>
<protein>
    <submittedName>
        <fullName evidence="8">AmmeMemoRadiSam system radical SAM enzyme</fullName>
    </submittedName>
</protein>
<dbReference type="Pfam" id="PF04055">
    <property type="entry name" value="Radical_SAM"/>
    <property type="match status" value="1"/>
</dbReference>
<feature type="binding site" evidence="6">
    <location>
        <position position="88"/>
    </location>
    <ligand>
        <name>[4Fe-4S] cluster</name>
        <dbReference type="ChEBI" id="CHEBI:49883"/>
        <note>4Fe-4S-S-AdoMet</note>
    </ligand>
</feature>
<evidence type="ECO:0000256" key="5">
    <source>
        <dbReference type="ARBA" id="ARBA00023014"/>
    </source>
</evidence>
<keyword evidence="5 6" id="KW-0411">Iron-sulfur</keyword>
<dbReference type="InterPro" id="IPR034457">
    <property type="entry name" value="Organic_radical-activating"/>
</dbReference>
<dbReference type="NCBIfam" id="TIGR04337">
    <property type="entry name" value="AmmeMemoSam_rS"/>
    <property type="match status" value="1"/>
</dbReference>
<dbReference type="AlphaFoldDB" id="A0A1G1XPQ3"/>
<keyword evidence="2 6" id="KW-0949">S-adenosyl-L-methionine</keyword>
<dbReference type="GO" id="GO:0046872">
    <property type="term" value="F:metal ion binding"/>
    <property type="evidence" value="ECO:0007669"/>
    <property type="project" value="UniProtKB-KW"/>
</dbReference>
<keyword evidence="1" id="KW-0004">4Fe-4S</keyword>
<gene>
    <name evidence="8" type="ORF">A2Y67_02425</name>
</gene>
<evidence type="ECO:0000313" key="8">
    <source>
        <dbReference type="EMBL" id="OGY41570.1"/>
    </source>
</evidence>
<dbReference type="PANTHER" id="PTHR30352">
    <property type="entry name" value="PYRUVATE FORMATE-LYASE-ACTIVATING ENZYME"/>
    <property type="match status" value="1"/>
</dbReference>
<dbReference type="PANTHER" id="PTHR30352:SF5">
    <property type="entry name" value="PYRUVATE FORMATE-LYASE 1-ACTIVATING ENZYME"/>
    <property type="match status" value="1"/>
</dbReference>
<feature type="binding site" evidence="6">
    <location>
        <position position="85"/>
    </location>
    <ligand>
        <name>[4Fe-4S] cluster</name>
        <dbReference type="ChEBI" id="CHEBI:49883"/>
        <note>4Fe-4S-S-AdoMet</note>
    </ligand>
</feature>
<evidence type="ECO:0000256" key="1">
    <source>
        <dbReference type="ARBA" id="ARBA00022485"/>
    </source>
</evidence>
<organism evidence="8 9">
    <name type="scientific">Candidatus Buchananbacteria bacterium RBG_13_39_9</name>
    <dbReference type="NCBI Taxonomy" id="1797531"/>
    <lineage>
        <taxon>Bacteria</taxon>
        <taxon>Candidatus Buchananiibacteriota</taxon>
    </lineage>
</organism>
<comment type="caution">
    <text evidence="8">The sequence shown here is derived from an EMBL/GenBank/DDBJ whole genome shotgun (WGS) entry which is preliminary data.</text>
</comment>
<feature type="binding site" evidence="6">
    <location>
        <position position="81"/>
    </location>
    <ligand>
        <name>[4Fe-4S] cluster</name>
        <dbReference type="ChEBI" id="CHEBI:49883"/>
        <note>4Fe-4S-S-AdoMet</note>
    </ligand>
</feature>
<dbReference type="PROSITE" id="PS51918">
    <property type="entry name" value="RADICAL_SAM"/>
    <property type="match status" value="1"/>
</dbReference>
<sequence length="338" mass="38886">MKLASFWTKKENKIQCQLCNHYCFIAEGKTGICAVRKNIKDKLYALDYGKVIAANIDPIEKKPLFHFLPGSLSYSFSTVGCNFRCAHCQNADISQYAEKKFEVDFVPGKDTKPEDIIKSAKQFDCQSIAYTYTEPTIYAEFALDCMKLAKKAGLKNVWVSNGYTSKEAWPQILPYLDAINVDLKFFTNEEYLKICGAKLFPVLENLKLLNHHKIWLEITTLIIPGLNDSDKEIEEMAKFIKNYLGPETPWHLSRFYPQYKMANENPTEEDLIYKAYKIGKDVGLKYVYGGNIISETLENTYCPKCNKLIIQRLGYTIKRFDQEGICPKCKDKIDLILK</sequence>
<keyword evidence="3 6" id="KW-0479">Metal-binding</keyword>
<evidence type="ECO:0000256" key="6">
    <source>
        <dbReference type="PIRSR" id="PIRSR004869-50"/>
    </source>
</evidence>
<dbReference type="CDD" id="cd01335">
    <property type="entry name" value="Radical_SAM"/>
    <property type="match status" value="1"/>
</dbReference>
<evidence type="ECO:0000259" key="7">
    <source>
        <dbReference type="PROSITE" id="PS51918"/>
    </source>
</evidence>
<dbReference type="EMBL" id="MHIA01000025">
    <property type="protein sequence ID" value="OGY41570.1"/>
    <property type="molecule type" value="Genomic_DNA"/>
</dbReference>
<accession>A0A1G1XPQ3</accession>
<feature type="domain" description="Radical SAM core" evidence="7">
    <location>
        <begin position="66"/>
        <end position="291"/>
    </location>
</feature>
<name>A0A1G1XPQ3_9BACT</name>
<evidence type="ECO:0000313" key="9">
    <source>
        <dbReference type="Proteomes" id="UP000176260"/>
    </source>
</evidence>
<evidence type="ECO:0000256" key="2">
    <source>
        <dbReference type="ARBA" id="ARBA00022691"/>
    </source>
</evidence>
<dbReference type="PIRSF" id="PIRSF004869">
    <property type="entry name" value="PflX_prd"/>
    <property type="match status" value="1"/>
</dbReference>
<dbReference type="SUPFAM" id="SSF102114">
    <property type="entry name" value="Radical SAM enzymes"/>
    <property type="match status" value="1"/>
</dbReference>
<dbReference type="SMART" id="SM00729">
    <property type="entry name" value="Elp3"/>
    <property type="match status" value="1"/>
</dbReference>
<dbReference type="Gene3D" id="3.20.20.70">
    <property type="entry name" value="Aldolase class I"/>
    <property type="match status" value="1"/>
</dbReference>
<dbReference type="InterPro" id="IPR007197">
    <property type="entry name" value="rSAM"/>
</dbReference>
<reference evidence="8 9" key="1">
    <citation type="journal article" date="2016" name="Nat. Commun.">
        <title>Thousands of microbial genomes shed light on interconnected biogeochemical processes in an aquifer system.</title>
        <authorList>
            <person name="Anantharaman K."/>
            <person name="Brown C.T."/>
            <person name="Hug L.A."/>
            <person name="Sharon I."/>
            <person name="Castelle C.J."/>
            <person name="Probst A.J."/>
            <person name="Thomas B.C."/>
            <person name="Singh A."/>
            <person name="Wilkins M.J."/>
            <person name="Karaoz U."/>
            <person name="Brodie E.L."/>
            <person name="Williams K.H."/>
            <person name="Hubbard S.S."/>
            <person name="Banfield J.F."/>
        </authorList>
    </citation>
    <scope>NUCLEOTIDE SEQUENCE [LARGE SCALE GENOMIC DNA]</scope>
</reference>
<dbReference type="SFLD" id="SFLDS00029">
    <property type="entry name" value="Radical_SAM"/>
    <property type="match status" value="1"/>
</dbReference>
<dbReference type="InterPro" id="IPR016431">
    <property type="entry name" value="Pyrv-formate_lyase-activ_prd"/>
</dbReference>
<dbReference type="InterPro" id="IPR013785">
    <property type="entry name" value="Aldolase_TIM"/>
</dbReference>
<dbReference type="GO" id="GO:0003824">
    <property type="term" value="F:catalytic activity"/>
    <property type="evidence" value="ECO:0007669"/>
    <property type="project" value="InterPro"/>
</dbReference>